<dbReference type="InterPro" id="IPR058649">
    <property type="entry name" value="CzcB_C"/>
</dbReference>
<dbReference type="SUPFAM" id="SSF111369">
    <property type="entry name" value="HlyD-like secretion proteins"/>
    <property type="match status" value="1"/>
</dbReference>
<dbReference type="Gene3D" id="2.40.30.170">
    <property type="match status" value="1"/>
</dbReference>
<feature type="transmembrane region" description="Helical" evidence="3">
    <location>
        <begin position="161"/>
        <end position="179"/>
    </location>
</feature>
<evidence type="ECO:0000256" key="4">
    <source>
        <dbReference type="SAM" id="SignalP"/>
    </source>
</evidence>
<keyword evidence="2" id="KW-0813">Transport</keyword>
<dbReference type="PANTHER" id="PTHR30097:SF4">
    <property type="entry name" value="SLR6042 PROTEIN"/>
    <property type="match status" value="1"/>
</dbReference>
<evidence type="ECO:0000256" key="1">
    <source>
        <dbReference type="ARBA" id="ARBA00009477"/>
    </source>
</evidence>
<organism evidence="7 8">
    <name type="scientific">Parasediminibacterium paludis</name>
    <dbReference type="NCBI Taxonomy" id="908966"/>
    <lineage>
        <taxon>Bacteria</taxon>
        <taxon>Pseudomonadati</taxon>
        <taxon>Bacteroidota</taxon>
        <taxon>Chitinophagia</taxon>
        <taxon>Chitinophagales</taxon>
        <taxon>Chitinophagaceae</taxon>
        <taxon>Parasediminibacterium</taxon>
    </lineage>
</organism>
<dbReference type="InterPro" id="IPR006143">
    <property type="entry name" value="RND_pump_MFP"/>
</dbReference>
<keyword evidence="3" id="KW-0472">Membrane</keyword>
<evidence type="ECO:0000259" key="5">
    <source>
        <dbReference type="Pfam" id="PF25917"/>
    </source>
</evidence>
<name>A0ABV8Q2A9_9BACT</name>
<dbReference type="NCBIfam" id="TIGR01730">
    <property type="entry name" value="RND_mfp"/>
    <property type="match status" value="1"/>
</dbReference>
<accession>A0ABV8Q2A9</accession>
<dbReference type="InterPro" id="IPR051909">
    <property type="entry name" value="MFP_Cation_Efflux"/>
</dbReference>
<evidence type="ECO:0000256" key="2">
    <source>
        <dbReference type="ARBA" id="ARBA00022448"/>
    </source>
</evidence>
<keyword evidence="3" id="KW-1133">Transmembrane helix</keyword>
<dbReference type="Gene3D" id="2.40.50.100">
    <property type="match status" value="1"/>
</dbReference>
<protein>
    <submittedName>
        <fullName evidence="7">Efflux RND transporter periplasmic adaptor subunit</fullName>
    </submittedName>
</protein>
<evidence type="ECO:0000313" key="7">
    <source>
        <dbReference type="EMBL" id="MFC4233332.1"/>
    </source>
</evidence>
<dbReference type="RefSeq" id="WP_379015564.1">
    <property type="nucleotide sequence ID" value="NZ_JBHSDC010000029.1"/>
</dbReference>
<keyword evidence="4" id="KW-0732">Signal</keyword>
<proteinExistence type="inferred from homology"/>
<dbReference type="Proteomes" id="UP001595906">
    <property type="component" value="Unassembled WGS sequence"/>
</dbReference>
<feature type="domain" description="Multidrug resistance protein MdtA-like barrel-sandwich hybrid" evidence="5">
    <location>
        <begin position="269"/>
        <end position="404"/>
    </location>
</feature>
<gene>
    <name evidence="7" type="ORF">ACFOW1_15630</name>
</gene>
<feature type="signal peptide" evidence="4">
    <location>
        <begin position="1"/>
        <end position="18"/>
    </location>
</feature>
<sequence length="559" mass="60891">MIQRLFVLLLLIPSFIFAHNGEDHGDAKKEGSKPATYFSSEAASEIYELLVKYQPLQPGKPSVLKLFISDFTTNSPLDSANLQITVSDNPNIKLSVRKIDKDVYEVSGIFTEKKSYNLTVNINSKLGPDLLLISNIEVGKELEKPTIVDVHPISHWYTSNWFFGIIGLLLGLFLMFFVMKKTNRKVAASIIILLCLLPTATYNTASAHNGEEEGGGNKSGGSLSNNFIVEKESQFLFGILTTKIQTGNLSQSTQVLGTLIPSPQGRAVVQSPQTGKIVSLKVAVGQSVAAGQVLAVIEQQVDAGTQINILSQKNTLDAEFNAAKAQYDRLKAIEDIAAKKDVTEAKARYETALKNKQLFSSNTGSNIGNTKTILLTSPITGVVGTFNYAIGAVVNTGETLFDITNLDKVLVEAQVFANDALQLKNTEKITVNSNIQNDTTTYRLKLVSTAQSVNGSNQSQKVIFEIINPKAQFKIGENITINIFSKNVSTQVIVPTDAIAEINGKPAVFVKDKAERYSISYINKGSSNSKFTTILKGAEEGERVVTIGAYQMKTIYLNQ</sequence>
<dbReference type="EMBL" id="JBHSDC010000029">
    <property type="protein sequence ID" value="MFC4233332.1"/>
    <property type="molecule type" value="Genomic_DNA"/>
</dbReference>
<feature type="transmembrane region" description="Helical" evidence="3">
    <location>
        <begin position="186"/>
        <end position="205"/>
    </location>
</feature>
<feature type="chain" id="PRO_5045377305" evidence="4">
    <location>
        <begin position="19"/>
        <end position="559"/>
    </location>
</feature>
<feature type="domain" description="CzcB-like C-terminal circularly permuted SH3-like" evidence="6">
    <location>
        <begin position="492"/>
        <end position="553"/>
    </location>
</feature>
<comment type="similarity">
    <text evidence="1">Belongs to the membrane fusion protein (MFP) (TC 8.A.1) family.</text>
</comment>
<dbReference type="Pfam" id="PF25975">
    <property type="entry name" value="CzcB_C"/>
    <property type="match status" value="1"/>
</dbReference>
<evidence type="ECO:0000259" key="6">
    <source>
        <dbReference type="Pfam" id="PF25975"/>
    </source>
</evidence>
<evidence type="ECO:0000256" key="3">
    <source>
        <dbReference type="SAM" id="Phobius"/>
    </source>
</evidence>
<keyword evidence="8" id="KW-1185">Reference proteome</keyword>
<dbReference type="Pfam" id="PF25917">
    <property type="entry name" value="BSH_RND"/>
    <property type="match status" value="1"/>
</dbReference>
<comment type="caution">
    <text evidence="7">The sequence shown here is derived from an EMBL/GenBank/DDBJ whole genome shotgun (WGS) entry which is preliminary data.</text>
</comment>
<dbReference type="Gene3D" id="2.40.420.20">
    <property type="match status" value="1"/>
</dbReference>
<dbReference type="PANTHER" id="PTHR30097">
    <property type="entry name" value="CATION EFFLUX SYSTEM PROTEIN CUSB"/>
    <property type="match status" value="1"/>
</dbReference>
<evidence type="ECO:0000313" key="8">
    <source>
        <dbReference type="Proteomes" id="UP001595906"/>
    </source>
</evidence>
<reference evidence="8" key="1">
    <citation type="journal article" date="2019" name="Int. J. Syst. Evol. Microbiol.">
        <title>The Global Catalogue of Microorganisms (GCM) 10K type strain sequencing project: providing services to taxonomists for standard genome sequencing and annotation.</title>
        <authorList>
            <consortium name="The Broad Institute Genomics Platform"/>
            <consortium name="The Broad Institute Genome Sequencing Center for Infectious Disease"/>
            <person name="Wu L."/>
            <person name="Ma J."/>
        </authorList>
    </citation>
    <scope>NUCLEOTIDE SEQUENCE [LARGE SCALE GENOMIC DNA]</scope>
    <source>
        <strain evidence="8">CECT 8010</strain>
    </source>
</reference>
<keyword evidence="3" id="KW-0812">Transmembrane</keyword>
<dbReference type="InterPro" id="IPR058625">
    <property type="entry name" value="MdtA-like_BSH"/>
</dbReference>